<organism evidence="8 9">
    <name type="scientific">Candidatus Methylocalor cossyra</name>
    <dbReference type="NCBI Taxonomy" id="3108543"/>
    <lineage>
        <taxon>Bacteria</taxon>
        <taxon>Pseudomonadati</taxon>
        <taxon>Pseudomonadota</taxon>
        <taxon>Gammaproteobacteria</taxon>
        <taxon>Methylococcales</taxon>
        <taxon>Methylococcaceae</taxon>
        <taxon>Candidatus Methylocalor</taxon>
    </lineage>
</organism>
<evidence type="ECO:0000256" key="4">
    <source>
        <dbReference type="ARBA" id="ARBA00023015"/>
    </source>
</evidence>
<dbReference type="InterPro" id="IPR043135">
    <property type="entry name" value="Fur_C"/>
</dbReference>
<accession>A0ABM9NLR4</accession>
<proteinExistence type="inferred from homology"/>
<evidence type="ECO:0000313" key="8">
    <source>
        <dbReference type="EMBL" id="CAL1241575.1"/>
    </source>
</evidence>
<dbReference type="EMBL" id="OZ026884">
    <property type="protein sequence ID" value="CAL1241575.1"/>
    <property type="molecule type" value="Genomic_DNA"/>
</dbReference>
<keyword evidence="7" id="KW-0479">Metal-binding</keyword>
<dbReference type="SUPFAM" id="SSF46785">
    <property type="entry name" value="Winged helix' DNA-binding domain"/>
    <property type="match status" value="1"/>
</dbReference>
<evidence type="ECO:0000256" key="1">
    <source>
        <dbReference type="ARBA" id="ARBA00007957"/>
    </source>
</evidence>
<dbReference type="Pfam" id="PF01475">
    <property type="entry name" value="FUR"/>
    <property type="match status" value="1"/>
</dbReference>
<gene>
    <name evidence="8" type="primary">zur</name>
    <name evidence="7" type="synonym">fur</name>
    <name evidence="8" type="ORF">MECH1_V1_2799</name>
</gene>
<keyword evidence="7" id="KW-0963">Cytoplasm</keyword>
<dbReference type="CDD" id="cd07153">
    <property type="entry name" value="Fur_like"/>
    <property type="match status" value="1"/>
</dbReference>
<evidence type="ECO:0000256" key="2">
    <source>
        <dbReference type="ARBA" id="ARBA00022491"/>
    </source>
</evidence>
<dbReference type="PANTHER" id="PTHR33202:SF6">
    <property type="entry name" value="ZINC UPTAKE REGULATION PROTEIN"/>
    <property type="match status" value="1"/>
</dbReference>
<dbReference type="Gene3D" id="1.10.10.10">
    <property type="entry name" value="Winged helix-like DNA-binding domain superfamily/Winged helix DNA-binding domain"/>
    <property type="match status" value="1"/>
</dbReference>
<keyword evidence="9" id="KW-1185">Reference proteome</keyword>
<keyword evidence="3 7" id="KW-0862">Zinc</keyword>
<dbReference type="RefSeq" id="WP_348758083.1">
    <property type="nucleotide sequence ID" value="NZ_OZ026884.1"/>
</dbReference>
<comment type="subunit">
    <text evidence="7">Homodimer.</text>
</comment>
<sequence length="159" mass="17894">MTATDPHRPSHDHQSCIAQALDLAERLCEQRGARFTPLRRRVLELIWSSHESAKAYDLLEALRSFDPAAKPATIYRTLDFLLEQGLIHRVESLNAYVGCKAPEHRHQLLLLICERCHTVEERPATELMQAAAREVEAAGFVASHQAFEVHGLCAECARS</sequence>
<protein>
    <recommendedName>
        <fullName evidence="7">Ferric uptake regulation protein</fullName>
    </recommendedName>
</protein>
<keyword evidence="2 7" id="KW-0678">Repressor</keyword>
<dbReference type="Proteomes" id="UP001497493">
    <property type="component" value="Chromosome"/>
</dbReference>
<dbReference type="InterPro" id="IPR002481">
    <property type="entry name" value="FUR"/>
</dbReference>
<keyword evidence="5 7" id="KW-0238">DNA-binding</keyword>
<dbReference type="PANTHER" id="PTHR33202">
    <property type="entry name" value="ZINC UPTAKE REGULATION PROTEIN"/>
    <property type="match status" value="1"/>
</dbReference>
<dbReference type="Gene3D" id="3.30.1490.190">
    <property type="match status" value="1"/>
</dbReference>
<reference evidence="8 9" key="1">
    <citation type="submission" date="2024-04" db="EMBL/GenBank/DDBJ databases">
        <authorList>
            <person name="Cremers G."/>
        </authorList>
    </citation>
    <scope>NUCLEOTIDE SEQUENCE [LARGE SCALE GENOMIC DNA]</scope>
    <source>
        <strain evidence="8">MeCH1-AG</strain>
    </source>
</reference>
<dbReference type="InterPro" id="IPR036388">
    <property type="entry name" value="WH-like_DNA-bd_sf"/>
</dbReference>
<evidence type="ECO:0000256" key="3">
    <source>
        <dbReference type="ARBA" id="ARBA00022833"/>
    </source>
</evidence>
<evidence type="ECO:0000313" key="9">
    <source>
        <dbReference type="Proteomes" id="UP001497493"/>
    </source>
</evidence>
<evidence type="ECO:0000256" key="6">
    <source>
        <dbReference type="ARBA" id="ARBA00023163"/>
    </source>
</evidence>
<keyword evidence="6 7" id="KW-0804">Transcription</keyword>
<evidence type="ECO:0000256" key="5">
    <source>
        <dbReference type="ARBA" id="ARBA00023125"/>
    </source>
</evidence>
<comment type="subcellular location">
    <subcellularLocation>
        <location evidence="7">Cytoplasm</location>
    </subcellularLocation>
</comment>
<evidence type="ECO:0000256" key="7">
    <source>
        <dbReference type="RuleBase" id="RU364037"/>
    </source>
</evidence>
<keyword evidence="4 7" id="KW-0805">Transcription regulation</keyword>
<keyword evidence="7" id="KW-0408">Iron</keyword>
<comment type="similarity">
    <text evidence="1 7">Belongs to the Fur family.</text>
</comment>
<dbReference type="InterPro" id="IPR036390">
    <property type="entry name" value="WH_DNA-bd_sf"/>
</dbReference>
<name>A0ABM9NLR4_9GAMM</name>